<dbReference type="EC" id="1.3.1.12" evidence="2"/>
<gene>
    <name evidence="12" type="ORF">UFOPK2786_00006</name>
</gene>
<dbReference type="SUPFAM" id="SSF48179">
    <property type="entry name" value="6-phosphogluconate dehydrogenase C-terminal domain-like"/>
    <property type="match status" value="1"/>
</dbReference>
<evidence type="ECO:0000256" key="5">
    <source>
        <dbReference type="ARBA" id="ARBA00023002"/>
    </source>
</evidence>
<dbReference type="InterPro" id="IPR046825">
    <property type="entry name" value="PDH_C"/>
</dbReference>
<keyword evidence="7" id="KW-0028">Amino-acid biosynthesis</keyword>
<keyword evidence="9" id="KW-0472">Membrane</keyword>
<dbReference type="Gene3D" id="3.40.50.720">
    <property type="entry name" value="NAD(P)-binding Rossmann-like Domain"/>
    <property type="match status" value="1"/>
</dbReference>
<dbReference type="AlphaFoldDB" id="A0A6J6RZN3"/>
<dbReference type="GO" id="GO:0006571">
    <property type="term" value="P:tyrosine biosynthetic process"/>
    <property type="evidence" value="ECO:0007669"/>
    <property type="project" value="UniProtKB-UniPathway"/>
</dbReference>
<sequence length="366" mass="37838">MNEGRSIAVIGPVLVIGTGLIGTSIALALRRAGVVVSLEDLDPDQAAIAARMGAGALATADDDPAVVVVAVPPRHAAAVIARASRAFPHATITDVTSVKAKVLADACALGADPIRLIGGHPMAGREVSGAASARADLLDDRWWILTPTDVTAPEHERAGYRLATTCGSYPVEMTASEHDRAVALVSHAPQVLSSVLAAQLVNADPAHVSVAGQGLRDMTRIAGSDSALWTDILSVNAEPVADVLDGVIAGLQRASDALRSVAGGEMSELDVVTEELHRGSDGRGRIPGKHGAEPSAYAAVAVMLVDRPGELARLFTAVGETTVNLEDIRIEHVLGRQSGLVELSVHPDSVDVLAAALRSRNFDVRG</sequence>
<dbReference type="GO" id="GO:0004665">
    <property type="term" value="F:prephenate dehydrogenase (NADP+) activity"/>
    <property type="evidence" value="ECO:0007669"/>
    <property type="project" value="InterPro"/>
</dbReference>
<comment type="pathway">
    <text evidence="1">Amino-acid biosynthesis; L-tyrosine biosynthesis; (4-hydroxyphenyl)pyruvate from prephenate (NAD(+) route): step 1/1.</text>
</comment>
<evidence type="ECO:0000259" key="11">
    <source>
        <dbReference type="PROSITE" id="PS51671"/>
    </source>
</evidence>
<dbReference type="InterPro" id="IPR003099">
    <property type="entry name" value="Prephen_DH"/>
</dbReference>
<dbReference type="InterPro" id="IPR050812">
    <property type="entry name" value="Preph/Arog_dehydrog"/>
</dbReference>
<name>A0A6J6RZN3_9ZZZZ</name>
<dbReference type="GO" id="GO:0008977">
    <property type="term" value="F:prephenate dehydrogenase (NAD+) activity"/>
    <property type="evidence" value="ECO:0007669"/>
    <property type="project" value="UniProtKB-EC"/>
</dbReference>
<dbReference type="SUPFAM" id="SSF51735">
    <property type="entry name" value="NAD(P)-binding Rossmann-fold domains"/>
    <property type="match status" value="1"/>
</dbReference>
<dbReference type="InterPro" id="IPR045865">
    <property type="entry name" value="ACT-like_dom_sf"/>
</dbReference>
<keyword evidence="4" id="KW-0827">Tyrosine biosynthesis</keyword>
<evidence type="ECO:0000256" key="3">
    <source>
        <dbReference type="ARBA" id="ARBA00016891"/>
    </source>
</evidence>
<evidence type="ECO:0000256" key="8">
    <source>
        <dbReference type="ARBA" id="ARBA00049260"/>
    </source>
</evidence>
<feature type="domain" description="Prephenate/arogenate dehydrogenase" evidence="10">
    <location>
        <begin position="11"/>
        <end position="291"/>
    </location>
</feature>
<evidence type="ECO:0000259" key="10">
    <source>
        <dbReference type="PROSITE" id="PS51176"/>
    </source>
</evidence>
<dbReference type="Pfam" id="PF20463">
    <property type="entry name" value="PDH_C"/>
    <property type="match status" value="1"/>
</dbReference>
<dbReference type="PANTHER" id="PTHR21363">
    <property type="entry name" value="PREPHENATE DEHYDROGENASE"/>
    <property type="match status" value="1"/>
</dbReference>
<dbReference type="NCBIfam" id="NF005112">
    <property type="entry name" value="PRK06545.2-4"/>
    <property type="match status" value="1"/>
</dbReference>
<evidence type="ECO:0000313" key="12">
    <source>
        <dbReference type="EMBL" id="CAB4727973.1"/>
    </source>
</evidence>
<proteinExistence type="predicted"/>
<comment type="catalytic activity">
    <reaction evidence="8">
        <text>prephenate + NAD(+) = 3-(4-hydroxyphenyl)pyruvate + CO2 + NADH</text>
        <dbReference type="Rhea" id="RHEA:13869"/>
        <dbReference type="ChEBI" id="CHEBI:16526"/>
        <dbReference type="ChEBI" id="CHEBI:29934"/>
        <dbReference type="ChEBI" id="CHEBI:36242"/>
        <dbReference type="ChEBI" id="CHEBI:57540"/>
        <dbReference type="ChEBI" id="CHEBI:57945"/>
        <dbReference type="EC" id="1.3.1.12"/>
    </reaction>
</comment>
<keyword evidence="9" id="KW-1133">Transmembrane helix</keyword>
<accession>A0A6J6RZN3</accession>
<dbReference type="PANTHER" id="PTHR21363:SF0">
    <property type="entry name" value="PREPHENATE DEHYDROGENASE [NADP(+)]"/>
    <property type="match status" value="1"/>
</dbReference>
<evidence type="ECO:0000256" key="1">
    <source>
        <dbReference type="ARBA" id="ARBA00005067"/>
    </source>
</evidence>
<protein>
    <recommendedName>
        <fullName evidence="3">Prephenate dehydrogenase</fullName>
        <ecNumber evidence="2">1.3.1.12</ecNumber>
    </recommendedName>
</protein>
<keyword evidence="6" id="KW-0520">NAD</keyword>
<feature type="domain" description="ACT" evidence="11">
    <location>
        <begin position="299"/>
        <end position="366"/>
    </location>
</feature>
<dbReference type="InterPro" id="IPR002912">
    <property type="entry name" value="ACT_dom"/>
</dbReference>
<dbReference type="PROSITE" id="PS51671">
    <property type="entry name" value="ACT"/>
    <property type="match status" value="1"/>
</dbReference>
<dbReference type="UniPathway" id="UPA00122">
    <property type="reaction ID" value="UER00961"/>
</dbReference>
<dbReference type="SUPFAM" id="SSF55021">
    <property type="entry name" value="ACT-like"/>
    <property type="match status" value="1"/>
</dbReference>
<dbReference type="PROSITE" id="PS51176">
    <property type="entry name" value="PDH_ADH"/>
    <property type="match status" value="1"/>
</dbReference>
<dbReference type="GO" id="GO:0070403">
    <property type="term" value="F:NAD+ binding"/>
    <property type="evidence" value="ECO:0007669"/>
    <property type="project" value="InterPro"/>
</dbReference>
<evidence type="ECO:0000256" key="6">
    <source>
        <dbReference type="ARBA" id="ARBA00023027"/>
    </source>
</evidence>
<dbReference type="InterPro" id="IPR008927">
    <property type="entry name" value="6-PGluconate_DH-like_C_sf"/>
</dbReference>
<dbReference type="Gene3D" id="1.10.3660.10">
    <property type="entry name" value="6-phosphogluconate dehydrogenase C-terminal like domain"/>
    <property type="match status" value="1"/>
</dbReference>
<dbReference type="InterPro" id="IPR036291">
    <property type="entry name" value="NAD(P)-bd_dom_sf"/>
</dbReference>
<dbReference type="EMBL" id="CAEZYW010000001">
    <property type="protein sequence ID" value="CAB4727973.1"/>
    <property type="molecule type" value="Genomic_DNA"/>
</dbReference>
<dbReference type="Pfam" id="PF02153">
    <property type="entry name" value="PDH_N"/>
    <property type="match status" value="1"/>
</dbReference>
<feature type="transmembrane region" description="Helical" evidence="9">
    <location>
        <begin position="6"/>
        <end position="29"/>
    </location>
</feature>
<reference evidence="12" key="1">
    <citation type="submission" date="2020-05" db="EMBL/GenBank/DDBJ databases">
        <authorList>
            <person name="Chiriac C."/>
            <person name="Salcher M."/>
            <person name="Ghai R."/>
            <person name="Kavagutti S V."/>
        </authorList>
    </citation>
    <scope>NUCLEOTIDE SEQUENCE</scope>
</reference>
<evidence type="ECO:0000256" key="9">
    <source>
        <dbReference type="SAM" id="Phobius"/>
    </source>
</evidence>
<keyword evidence="9" id="KW-0812">Transmembrane</keyword>
<keyword evidence="7" id="KW-0057">Aromatic amino acid biosynthesis</keyword>
<evidence type="ECO:0000256" key="2">
    <source>
        <dbReference type="ARBA" id="ARBA00012068"/>
    </source>
</evidence>
<dbReference type="InterPro" id="IPR046826">
    <property type="entry name" value="PDH_N"/>
</dbReference>
<keyword evidence="5" id="KW-0560">Oxidoreductase</keyword>
<dbReference type="NCBIfam" id="NF005111">
    <property type="entry name" value="PRK06545.2-3"/>
    <property type="match status" value="1"/>
</dbReference>
<evidence type="ECO:0000256" key="7">
    <source>
        <dbReference type="ARBA" id="ARBA00023141"/>
    </source>
</evidence>
<evidence type="ECO:0000256" key="4">
    <source>
        <dbReference type="ARBA" id="ARBA00022498"/>
    </source>
</evidence>
<organism evidence="12">
    <name type="scientific">freshwater metagenome</name>
    <dbReference type="NCBI Taxonomy" id="449393"/>
    <lineage>
        <taxon>unclassified sequences</taxon>
        <taxon>metagenomes</taxon>
        <taxon>ecological metagenomes</taxon>
    </lineage>
</organism>